<evidence type="ECO:0000313" key="12">
    <source>
        <dbReference type="Proteomes" id="UP000015104"/>
    </source>
</evidence>
<feature type="signal peptide" evidence="8">
    <location>
        <begin position="1"/>
        <end position="19"/>
    </location>
</feature>
<dbReference type="EMBL" id="CAEY01001380">
    <property type="status" value="NOT_ANNOTATED_CDS"/>
    <property type="molecule type" value="Genomic_DNA"/>
</dbReference>
<feature type="domain" description="AB hydrolase-1" evidence="9">
    <location>
        <begin position="123"/>
        <end position="370"/>
    </location>
</feature>
<dbReference type="KEGG" id="tut:107359975"/>
<reference evidence="11" key="2">
    <citation type="submission" date="2015-06" db="UniProtKB">
        <authorList>
            <consortium name="EnsemblMetazoa"/>
        </authorList>
    </citation>
    <scope>IDENTIFICATION</scope>
</reference>
<proteinExistence type="inferred from homology"/>
<dbReference type="HOGENOM" id="CLU_010974_0_0_1"/>
<evidence type="ECO:0000313" key="11">
    <source>
        <dbReference type="EnsemblMetazoa" id="tetur04g08870.1"/>
    </source>
</evidence>
<keyword evidence="2 8" id="KW-0732">Signal</keyword>
<dbReference type="eggNOG" id="KOG2624">
    <property type="taxonomic scope" value="Eukaryota"/>
</dbReference>
<evidence type="ECO:0000256" key="2">
    <source>
        <dbReference type="ARBA" id="ARBA00022729"/>
    </source>
</evidence>
<dbReference type="InterPro" id="IPR029058">
    <property type="entry name" value="AB_hydrolase_fold"/>
</dbReference>
<dbReference type="InterPro" id="IPR000073">
    <property type="entry name" value="AB_hydrolase_1"/>
</dbReference>
<feature type="domain" description="Partial AB-hydrolase lipase" evidence="10">
    <location>
        <begin position="36"/>
        <end position="92"/>
    </location>
</feature>
<evidence type="ECO:0000259" key="9">
    <source>
        <dbReference type="Pfam" id="PF00561"/>
    </source>
</evidence>
<evidence type="ECO:0000256" key="6">
    <source>
        <dbReference type="PIRNR" id="PIRNR000862"/>
    </source>
</evidence>
<dbReference type="Pfam" id="PF04083">
    <property type="entry name" value="Abhydro_lipase"/>
    <property type="match status" value="1"/>
</dbReference>
<dbReference type="PIRSF" id="PIRSF000862">
    <property type="entry name" value="Steryl_ester_lip"/>
    <property type="match status" value="1"/>
</dbReference>
<evidence type="ECO:0000256" key="7">
    <source>
        <dbReference type="PIRSR" id="PIRSR000862-1"/>
    </source>
</evidence>
<organism evidence="11 12">
    <name type="scientific">Tetranychus urticae</name>
    <name type="common">Two-spotted spider mite</name>
    <dbReference type="NCBI Taxonomy" id="32264"/>
    <lineage>
        <taxon>Eukaryota</taxon>
        <taxon>Metazoa</taxon>
        <taxon>Ecdysozoa</taxon>
        <taxon>Arthropoda</taxon>
        <taxon>Chelicerata</taxon>
        <taxon>Arachnida</taxon>
        <taxon>Acari</taxon>
        <taxon>Acariformes</taxon>
        <taxon>Trombidiformes</taxon>
        <taxon>Prostigmata</taxon>
        <taxon>Eleutherengona</taxon>
        <taxon>Raphignathae</taxon>
        <taxon>Tetranychoidea</taxon>
        <taxon>Tetranychidae</taxon>
        <taxon>Tetranychus</taxon>
    </lineage>
</organism>
<dbReference type="SUPFAM" id="SSF53474">
    <property type="entry name" value="alpha/beta-Hydrolases"/>
    <property type="match status" value="1"/>
</dbReference>
<evidence type="ECO:0000259" key="10">
    <source>
        <dbReference type="Pfam" id="PF04083"/>
    </source>
</evidence>
<dbReference type="Gene3D" id="3.40.50.1820">
    <property type="entry name" value="alpha/beta hydrolase"/>
    <property type="match status" value="1"/>
</dbReference>
<dbReference type="EnsemblMetazoa" id="tetur04g08870.1">
    <property type="protein sequence ID" value="tetur04g08870.1"/>
    <property type="gene ID" value="tetur04g08870"/>
</dbReference>
<keyword evidence="4" id="KW-0443">Lipid metabolism</keyword>
<keyword evidence="5" id="KW-0325">Glycoprotein</keyword>
<dbReference type="AlphaFoldDB" id="T1K3J0"/>
<feature type="active site" description="Charge relay system" evidence="7">
    <location>
        <position position="391"/>
    </location>
</feature>
<dbReference type="GO" id="GO:0016788">
    <property type="term" value="F:hydrolase activity, acting on ester bonds"/>
    <property type="evidence" value="ECO:0007669"/>
    <property type="project" value="InterPro"/>
</dbReference>
<dbReference type="OrthoDB" id="6475813at2759"/>
<keyword evidence="12" id="KW-1185">Reference proteome</keyword>
<keyword evidence="6" id="KW-0378">Hydrolase</keyword>
<dbReference type="InterPro" id="IPR006693">
    <property type="entry name" value="AB_hydrolase_lipase"/>
</dbReference>
<dbReference type="Pfam" id="PF00561">
    <property type="entry name" value="Abhydrolase_1"/>
    <property type="match status" value="1"/>
</dbReference>
<dbReference type="PANTHER" id="PTHR11005">
    <property type="entry name" value="LYSOSOMAL ACID LIPASE-RELATED"/>
    <property type="match status" value="1"/>
</dbReference>
<protein>
    <recommendedName>
        <fullName evidence="6">Lipase</fullName>
    </recommendedName>
</protein>
<accession>T1K3J0</accession>
<feature type="active site" description="Charge relay system" evidence="7">
    <location>
        <position position="359"/>
    </location>
</feature>
<feature type="chain" id="PRO_5004591031" description="Lipase" evidence="8">
    <location>
        <begin position="20"/>
        <end position="415"/>
    </location>
</feature>
<dbReference type="InterPro" id="IPR025483">
    <property type="entry name" value="Lipase_euk"/>
</dbReference>
<keyword evidence="3 6" id="KW-0442">Lipid degradation</keyword>
<evidence type="ECO:0000256" key="3">
    <source>
        <dbReference type="ARBA" id="ARBA00022963"/>
    </source>
</evidence>
<reference evidence="12" key="1">
    <citation type="submission" date="2011-08" db="EMBL/GenBank/DDBJ databases">
        <authorList>
            <person name="Rombauts S."/>
        </authorList>
    </citation>
    <scope>NUCLEOTIDE SEQUENCE</scope>
    <source>
        <strain evidence="12">London</strain>
    </source>
</reference>
<evidence type="ECO:0000256" key="1">
    <source>
        <dbReference type="ARBA" id="ARBA00010701"/>
    </source>
</evidence>
<comment type="similarity">
    <text evidence="1 6">Belongs to the AB hydrolase superfamily. Lipase family.</text>
</comment>
<sequence length="415" mass="47361">MRQMNFLTFFGILFLSVFAFNFHFTTADPDDTVDAAEIIESRGFKSEVHTIVTQDGYILTNFRIVHPLSKNINSKPILLQSGLFGSGDDFIVTSPNGFLDESMINLRDSPESIDYKRQGSNLGFLLANLGYDVWLTNFRGNYYSRNHTKFDPDSSEFWSTNFDEMATIDLPTIIDYVLDETKKETVGYIGVSRGGTTMFALLSDKPEYADKVKPFIALAPAVFIGRSYPRWVRPFIENNFLTSLLLDHPSECLPRRISKRLRSWTKIPMVNAIFAMIKPSLNLIFRVNESRAEVYLSHYPAGAPCWDIVHYGQFASNGFRKLDFGEKLNLVKYGTSEPPEYHLGKIRSNDIVIINSVGDRIVHPDNIVKLVNNLNVKPKKWIVINQTDFRHGNFVHSDGTHVNFFSYIFQILAGY</sequence>
<dbReference type="OMA" id="DRNITEM"/>
<evidence type="ECO:0000256" key="4">
    <source>
        <dbReference type="ARBA" id="ARBA00023098"/>
    </source>
</evidence>
<name>T1K3J0_TETUR</name>
<evidence type="ECO:0000256" key="5">
    <source>
        <dbReference type="ARBA" id="ARBA00023180"/>
    </source>
</evidence>
<dbReference type="GO" id="GO:0016042">
    <property type="term" value="P:lipid catabolic process"/>
    <property type="evidence" value="ECO:0007669"/>
    <property type="project" value="UniProtKB-KW"/>
</dbReference>
<gene>
    <name evidence="11" type="primary">107359975</name>
</gene>
<evidence type="ECO:0000256" key="8">
    <source>
        <dbReference type="SAM" id="SignalP"/>
    </source>
</evidence>
<feature type="active site" description="Nucleophile" evidence="7">
    <location>
        <position position="192"/>
    </location>
</feature>
<dbReference type="Proteomes" id="UP000015104">
    <property type="component" value="Unassembled WGS sequence"/>
</dbReference>